<accession>A0ABU1QZP8</accession>
<evidence type="ECO:0000256" key="4">
    <source>
        <dbReference type="ARBA" id="ARBA00023136"/>
    </source>
</evidence>
<feature type="transmembrane region" description="Helical" evidence="5">
    <location>
        <begin position="270"/>
        <end position="288"/>
    </location>
</feature>
<proteinExistence type="predicted"/>
<feature type="transmembrane region" description="Helical" evidence="5">
    <location>
        <begin position="89"/>
        <end position="108"/>
    </location>
</feature>
<feature type="transmembrane region" description="Helical" evidence="5">
    <location>
        <begin position="183"/>
        <end position="199"/>
    </location>
</feature>
<dbReference type="RefSeq" id="WP_309985652.1">
    <property type="nucleotide sequence ID" value="NZ_JAVDTI010000003.1"/>
</dbReference>
<evidence type="ECO:0000259" key="6">
    <source>
        <dbReference type="Pfam" id="PF13515"/>
    </source>
</evidence>
<feature type="transmembrane region" description="Helical" evidence="5">
    <location>
        <begin position="231"/>
        <end position="264"/>
    </location>
</feature>
<evidence type="ECO:0000256" key="5">
    <source>
        <dbReference type="SAM" id="Phobius"/>
    </source>
</evidence>
<keyword evidence="2 5" id="KW-0812">Transmembrane</keyword>
<evidence type="ECO:0000256" key="3">
    <source>
        <dbReference type="ARBA" id="ARBA00022989"/>
    </source>
</evidence>
<comment type="subcellular location">
    <subcellularLocation>
        <location evidence="1">Membrane</location>
        <topology evidence="1">Multi-pass membrane protein</topology>
    </subcellularLocation>
</comment>
<evidence type="ECO:0000256" key="1">
    <source>
        <dbReference type="ARBA" id="ARBA00004141"/>
    </source>
</evidence>
<keyword evidence="3 5" id="KW-1133">Transmembrane helix</keyword>
<sequence>MIKQIFEFKKTDRKWHIPVLAGLCVGIPILGGYFTGTMAGGKLASMSALVILYVHTFSISGGMVTLMTCSFGMMLSFLVGAIFGFNPYIGALALGLFAMGVHLALFYLKMNRPPGNFFFIMIASVALCMPFDWQKIPSNIGYIGIGTVISCLLGLGYTLLVVKNNTDAPLHAKSKYVNLVESATFGFMVGFSLLIAHLLRLENPYWVPTSCAAVMQGASTQHIWQRGLQRVLGTLIGLGIAWMLLLMHPTPLMICVSIIMLQVIVEFLVVRNYAVAAIFITVLTIFLAESGSNLSVSPNGLIAARFIDILIGSIIGALGGWILYNEHVHWLATRQIRKTRIALGRKKGV</sequence>
<comment type="caution">
    <text evidence="7">The sequence shown here is derived from an EMBL/GenBank/DDBJ whole genome shotgun (WGS) entry which is preliminary data.</text>
</comment>
<name>A0ABU1QZP8_9BACT</name>
<dbReference type="EMBL" id="JAVDTI010000003">
    <property type="protein sequence ID" value="MDR6806631.1"/>
    <property type="molecule type" value="Genomic_DNA"/>
</dbReference>
<dbReference type="Pfam" id="PF13515">
    <property type="entry name" value="FUSC_2"/>
    <property type="match status" value="1"/>
</dbReference>
<feature type="domain" description="Integral membrane bound transporter" evidence="6">
    <location>
        <begin position="192"/>
        <end position="318"/>
    </location>
</feature>
<feature type="transmembrane region" description="Helical" evidence="5">
    <location>
        <begin position="115"/>
        <end position="133"/>
    </location>
</feature>
<evidence type="ECO:0000256" key="2">
    <source>
        <dbReference type="ARBA" id="ARBA00022692"/>
    </source>
</evidence>
<dbReference type="Proteomes" id="UP001264980">
    <property type="component" value="Unassembled WGS sequence"/>
</dbReference>
<dbReference type="InterPro" id="IPR049453">
    <property type="entry name" value="Memb_transporter_dom"/>
</dbReference>
<organism evidence="7 8">
    <name type="scientific">Dyadobacter fermentans</name>
    <dbReference type="NCBI Taxonomy" id="94254"/>
    <lineage>
        <taxon>Bacteria</taxon>
        <taxon>Pseudomonadati</taxon>
        <taxon>Bacteroidota</taxon>
        <taxon>Cytophagia</taxon>
        <taxon>Cytophagales</taxon>
        <taxon>Spirosomataceae</taxon>
        <taxon>Dyadobacter</taxon>
    </lineage>
</organism>
<keyword evidence="8" id="KW-1185">Reference proteome</keyword>
<protein>
    <recommendedName>
        <fullName evidence="6">Integral membrane bound transporter domain-containing protein</fullName>
    </recommendedName>
</protein>
<evidence type="ECO:0000313" key="7">
    <source>
        <dbReference type="EMBL" id="MDR6806631.1"/>
    </source>
</evidence>
<feature type="transmembrane region" description="Helical" evidence="5">
    <location>
        <begin position="139"/>
        <end position="162"/>
    </location>
</feature>
<keyword evidence="4 5" id="KW-0472">Membrane</keyword>
<feature type="transmembrane region" description="Helical" evidence="5">
    <location>
        <begin position="300"/>
        <end position="324"/>
    </location>
</feature>
<gene>
    <name evidence="7" type="ORF">J2W84_003679</name>
</gene>
<feature type="transmembrane region" description="Helical" evidence="5">
    <location>
        <begin position="15"/>
        <end position="34"/>
    </location>
</feature>
<reference evidence="7 8" key="1">
    <citation type="submission" date="2023-07" db="EMBL/GenBank/DDBJ databases">
        <title>Sorghum-associated microbial communities from plants grown in Nebraska, USA.</title>
        <authorList>
            <person name="Schachtman D."/>
        </authorList>
    </citation>
    <scope>NUCLEOTIDE SEQUENCE [LARGE SCALE GENOMIC DNA]</scope>
    <source>
        <strain evidence="7 8">BE57</strain>
    </source>
</reference>
<evidence type="ECO:0000313" key="8">
    <source>
        <dbReference type="Proteomes" id="UP001264980"/>
    </source>
</evidence>